<name>A0ABW3ZPE2_9BACI</name>
<proteinExistence type="predicted"/>
<keyword evidence="2" id="KW-1185">Reference proteome</keyword>
<comment type="caution">
    <text evidence="1">The sequence shown here is derived from an EMBL/GenBank/DDBJ whole genome shotgun (WGS) entry which is preliminary data.</text>
</comment>
<reference evidence="2" key="1">
    <citation type="journal article" date="2019" name="Int. J. Syst. Evol. Microbiol.">
        <title>The Global Catalogue of Microorganisms (GCM) 10K type strain sequencing project: providing services to taxonomists for standard genome sequencing and annotation.</title>
        <authorList>
            <consortium name="The Broad Institute Genomics Platform"/>
            <consortium name="The Broad Institute Genome Sequencing Center for Infectious Disease"/>
            <person name="Wu L."/>
            <person name="Ma J."/>
        </authorList>
    </citation>
    <scope>NUCLEOTIDE SEQUENCE [LARGE SCALE GENOMIC DNA]</scope>
    <source>
        <strain evidence="2">CCUG 54822</strain>
    </source>
</reference>
<dbReference type="EMBL" id="JBHTNH010000001">
    <property type="protein sequence ID" value="MFD1360124.1"/>
    <property type="molecule type" value="Genomic_DNA"/>
</dbReference>
<evidence type="ECO:0000313" key="2">
    <source>
        <dbReference type="Proteomes" id="UP001597178"/>
    </source>
</evidence>
<accession>A0ABW3ZPE2</accession>
<gene>
    <name evidence="1" type="ORF">ACFQ4A_00365</name>
</gene>
<protein>
    <recommendedName>
        <fullName evidence="3">WYL domain-containing protein</fullName>
    </recommendedName>
</protein>
<evidence type="ECO:0008006" key="3">
    <source>
        <dbReference type="Google" id="ProtNLM"/>
    </source>
</evidence>
<dbReference type="Proteomes" id="UP001597178">
    <property type="component" value="Unassembled WGS sequence"/>
</dbReference>
<dbReference type="RefSeq" id="WP_382396833.1">
    <property type="nucleotide sequence ID" value="NZ_JBHTNH010000001.1"/>
</dbReference>
<sequence length="72" mass="8426">MDRLLKNAIQTRQKLEMIYLDADNQSSHRIIRVLGINKNIVKAFCFSRQKIRTFKTENILSIGPVRHKRMGA</sequence>
<organism evidence="1 2">
    <name type="scientific">Lentibacillus salinarum</name>
    <dbReference type="NCBI Taxonomy" id="446820"/>
    <lineage>
        <taxon>Bacteria</taxon>
        <taxon>Bacillati</taxon>
        <taxon>Bacillota</taxon>
        <taxon>Bacilli</taxon>
        <taxon>Bacillales</taxon>
        <taxon>Bacillaceae</taxon>
        <taxon>Lentibacillus</taxon>
    </lineage>
</organism>
<evidence type="ECO:0000313" key="1">
    <source>
        <dbReference type="EMBL" id="MFD1360124.1"/>
    </source>
</evidence>